<organism evidence="1 2">
    <name type="scientific">Laccaria amethystina LaAM-08-1</name>
    <dbReference type="NCBI Taxonomy" id="1095629"/>
    <lineage>
        <taxon>Eukaryota</taxon>
        <taxon>Fungi</taxon>
        <taxon>Dikarya</taxon>
        <taxon>Basidiomycota</taxon>
        <taxon>Agaricomycotina</taxon>
        <taxon>Agaricomycetes</taxon>
        <taxon>Agaricomycetidae</taxon>
        <taxon>Agaricales</taxon>
        <taxon>Agaricineae</taxon>
        <taxon>Hydnangiaceae</taxon>
        <taxon>Laccaria</taxon>
    </lineage>
</organism>
<name>A0A0C9XH48_9AGAR</name>
<dbReference type="HOGENOM" id="CLU_1845425_0_0_1"/>
<proteinExistence type="predicted"/>
<keyword evidence="2" id="KW-1185">Reference proteome</keyword>
<sequence length="139" mass="15181">MELGTSMILTGCNDILCPVATLKNHLSVNSSTNMPTSLFSYTTASGQSKILLNHEFLNFCNHIWSTAMLAHILGHNFHIGGAVELLLAGYRMEDILPMSTSKAYKKSHIDSLTAIFEQFHIKSKIPSALITASDGNLTL</sequence>
<reference evidence="2" key="2">
    <citation type="submission" date="2015-01" db="EMBL/GenBank/DDBJ databases">
        <title>Evolutionary Origins and Diversification of the Mycorrhizal Mutualists.</title>
        <authorList>
            <consortium name="DOE Joint Genome Institute"/>
            <consortium name="Mycorrhizal Genomics Consortium"/>
            <person name="Kohler A."/>
            <person name="Kuo A."/>
            <person name="Nagy L.G."/>
            <person name="Floudas D."/>
            <person name="Copeland A."/>
            <person name="Barry K.W."/>
            <person name="Cichocki N."/>
            <person name="Veneault-Fourrey C."/>
            <person name="LaButti K."/>
            <person name="Lindquist E.A."/>
            <person name="Lipzen A."/>
            <person name="Lundell T."/>
            <person name="Morin E."/>
            <person name="Murat C."/>
            <person name="Riley R."/>
            <person name="Ohm R."/>
            <person name="Sun H."/>
            <person name="Tunlid A."/>
            <person name="Henrissat B."/>
            <person name="Grigoriev I.V."/>
            <person name="Hibbett D.S."/>
            <person name="Martin F."/>
        </authorList>
    </citation>
    <scope>NUCLEOTIDE SEQUENCE [LARGE SCALE GENOMIC DNA]</scope>
    <source>
        <strain evidence="2">LaAM-08-1</strain>
    </source>
</reference>
<dbReference type="Proteomes" id="UP000054477">
    <property type="component" value="Unassembled WGS sequence"/>
</dbReference>
<dbReference type="STRING" id="1095629.A0A0C9XH48"/>
<dbReference type="AlphaFoldDB" id="A0A0C9XH48"/>
<reference evidence="1 2" key="1">
    <citation type="submission" date="2014-04" db="EMBL/GenBank/DDBJ databases">
        <authorList>
            <consortium name="DOE Joint Genome Institute"/>
            <person name="Kuo A."/>
            <person name="Kohler A."/>
            <person name="Nagy L.G."/>
            <person name="Floudas D."/>
            <person name="Copeland A."/>
            <person name="Barry K.W."/>
            <person name="Cichocki N."/>
            <person name="Veneault-Fourrey C."/>
            <person name="LaButti K."/>
            <person name="Lindquist E.A."/>
            <person name="Lipzen A."/>
            <person name="Lundell T."/>
            <person name="Morin E."/>
            <person name="Murat C."/>
            <person name="Sun H."/>
            <person name="Tunlid A."/>
            <person name="Henrissat B."/>
            <person name="Grigoriev I.V."/>
            <person name="Hibbett D.S."/>
            <person name="Martin F."/>
            <person name="Nordberg H.P."/>
            <person name="Cantor M.N."/>
            <person name="Hua S.X."/>
        </authorList>
    </citation>
    <scope>NUCLEOTIDE SEQUENCE [LARGE SCALE GENOMIC DNA]</scope>
    <source>
        <strain evidence="1 2">LaAM-08-1</strain>
    </source>
</reference>
<dbReference type="OrthoDB" id="2506773at2759"/>
<accession>A0A0C9XH48</accession>
<evidence type="ECO:0000313" key="2">
    <source>
        <dbReference type="Proteomes" id="UP000054477"/>
    </source>
</evidence>
<dbReference type="EMBL" id="KN838617">
    <property type="protein sequence ID" value="KIK00894.1"/>
    <property type="molecule type" value="Genomic_DNA"/>
</dbReference>
<protein>
    <submittedName>
        <fullName evidence="1">Uncharacterized protein</fullName>
    </submittedName>
</protein>
<evidence type="ECO:0000313" key="1">
    <source>
        <dbReference type="EMBL" id="KIK00894.1"/>
    </source>
</evidence>
<gene>
    <name evidence="1" type="ORF">K443DRAFT_7369</name>
</gene>